<dbReference type="InterPro" id="IPR036188">
    <property type="entry name" value="FAD/NAD-bd_sf"/>
</dbReference>
<comment type="similarity">
    <text evidence="1">Belongs to the GMC oxidoreductase family.</text>
</comment>
<comment type="caution">
    <text evidence="3">The sequence shown here is derived from an EMBL/GenBank/DDBJ whole genome shotgun (WGS) entry which is preliminary data.</text>
</comment>
<keyword evidence="3" id="KW-0560">Oxidoreductase</keyword>
<protein>
    <submittedName>
        <fullName evidence="3">Alcohol dehydrogenase [acceptor]</fullName>
        <ecNumber evidence="3">1.1.99.-</ecNumber>
    </submittedName>
</protein>
<dbReference type="Gene3D" id="3.50.50.60">
    <property type="entry name" value="FAD/NAD(P)-binding domain"/>
    <property type="match status" value="1"/>
</dbReference>
<dbReference type="Pfam" id="PF05199">
    <property type="entry name" value="GMC_oxred_C"/>
    <property type="match status" value="1"/>
</dbReference>
<dbReference type="GO" id="GO:0016614">
    <property type="term" value="F:oxidoreductase activity, acting on CH-OH group of donors"/>
    <property type="evidence" value="ECO:0007669"/>
    <property type="project" value="InterPro"/>
</dbReference>
<dbReference type="InterPro" id="IPR007867">
    <property type="entry name" value="GMC_OxRtase_C"/>
</dbReference>
<reference evidence="3" key="1">
    <citation type="submission" date="2019-08" db="EMBL/GenBank/DDBJ databases">
        <authorList>
            <person name="Kucharzyk K."/>
            <person name="Murdoch R.W."/>
            <person name="Higgins S."/>
            <person name="Loffler F."/>
        </authorList>
    </citation>
    <scope>NUCLEOTIDE SEQUENCE</scope>
</reference>
<evidence type="ECO:0000313" key="3">
    <source>
        <dbReference type="EMBL" id="MPM70811.1"/>
    </source>
</evidence>
<feature type="domain" description="Glucose-methanol-choline oxidoreductase C-terminal" evidence="2">
    <location>
        <begin position="127"/>
        <end position="260"/>
    </location>
</feature>
<evidence type="ECO:0000256" key="1">
    <source>
        <dbReference type="ARBA" id="ARBA00010790"/>
    </source>
</evidence>
<dbReference type="SUPFAM" id="SSF51905">
    <property type="entry name" value="FAD/NAD(P)-binding domain"/>
    <property type="match status" value="1"/>
</dbReference>
<dbReference type="PANTHER" id="PTHR11552:SF147">
    <property type="entry name" value="CHOLINE DEHYDROGENASE, MITOCHONDRIAL"/>
    <property type="match status" value="1"/>
</dbReference>
<accession>A0A645C1L2</accession>
<dbReference type="GO" id="GO:0050660">
    <property type="term" value="F:flavin adenine dinucleotide binding"/>
    <property type="evidence" value="ECO:0007669"/>
    <property type="project" value="InterPro"/>
</dbReference>
<gene>
    <name evidence="3" type="primary">alkJ_4</name>
    <name evidence="3" type="ORF">SDC9_117772</name>
</gene>
<proteinExistence type="inferred from homology"/>
<dbReference type="EC" id="1.1.99.-" evidence="3"/>
<dbReference type="InterPro" id="IPR012132">
    <property type="entry name" value="GMC_OxRdtase"/>
</dbReference>
<evidence type="ECO:0000259" key="2">
    <source>
        <dbReference type="Pfam" id="PF05199"/>
    </source>
</evidence>
<dbReference type="SUPFAM" id="SSF54373">
    <property type="entry name" value="FAD-linked reductases, C-terminal domain"/>
    <property type="match status" value="1"/>
</dbReference>
<dbReference type="EMBL" id="VSSQ01023708">
    <property type="protein sequence ID" value="MPM70811.1"/>
    <property type="molecule type" value="Genomic_DNA"/>
</dbReference>
<name>A0A645C1L2_9ZZZZ</name>
<organism evidence="3">
    <name type="scientific">bioreactor metagenome</name>
    <dbReference type="NCBI Taxonomy" id="1076179"/>
    <lineage>
        <taxon>unclassified sequences</taxon>
        <taxon>metagenomes</taxon>
        <taxon>ecological metagenomes</taxon>
    </lineage>
</organism>
<dbReference type="AlphaFoldDB" id="A0A645C1L2"/>
<dbReference type="Gene3D" id="3.30.560.10">
    <property type="entry name" value="Glucose Oxidase, domain 3"/>
    <property type="match status" value="1"/>
</dbReference>
<dbReference type="PANTHER" id="PTHR11552">
    <property type="entry name" value="GLUCOSE-METHANOL-CHOLINE GMC OXIDOREDUCTASE"/>
    <property type="match status" value="1"/>
</dbReference>
<sequence>MHSGIGNAQILADKGIHPVHHLFGVGENLQDHFYTHSVYSCTPDSSLNKDFSSWRQLLHGIQYLLTHKGALTMGASQAVAFVKALPDSQRADTQINFKPVTWERKPDGSVSIIKTPEFSAASCFLRPYSRGRVGIRSNDPMAAPVICANYLGAEKDKQAVLNSFRIARSIFSQPALRGRVKAENLPGALVQDDDALMGYVRRYGASMHHWVGTCSMGSDEDAVVDERLRVHGIASLRVADASVFPLIPSTNTNAPTFMLADRAAKLILEDVN</sequence>